<keyword evidence="1" id="KW-1133">Transmembrane helix</keyword>
<dbReference type="RefSeq" id="WP_345301406.1">
    <property type="nucleotide sequence ID" value="NZ_BAABJE010000001.1"/>
</dbReference>
<comment type="caution">
    <text evidence="2">The sequence shown here is derived from an EMBL/GenBank/DDBJ whole genome shotgun (WGS) entry which is preliminary data.</text>
</comment>
<dbReference type="Proteomes" id="UP001499959">
    <property type="component" value="Unassembled WGS sequence"/>
</dbReference>
<keyword evidence="3" id="KW-1185">Reference proteome</keyword>
<feature type="transmembrane region" description="Helical" evidence="1">
    <location>
        <begin position="114"/>
        <end position="131"/>
    </location>
</feature>
<evidence type="ECO:0000313" key="2">
    <source>
        <dbReference type="EMBL" id="GAA4781322.1"/>
    </source>
</evidence>
<accession>A0ABP9AH09</accession>
<evidence type="ECO:0008006" key="4">
    <source>
        <dbReference type="Google" id="ProtNLM"/>
    </source>
</evidence>
<dbReference type="EMBL" id="BAABJE010000001">
    <property type="protein sequence ID" value="GAA4781322.1"/>
    <property type="molecule type" value="Genomic_DNA"/>
</dbReference>
<name>A0ABP9AH09_9GAMM</name>
<proteinExistence type="predicted"/>
<evidence type="ECO:0000256" key="1">
    <source>
        <dbReference type="SAM" id="Phobius"/>
    </source>
</evidence>
<protein>
    <recommendedName>
        <fullName evidence="4">DUF2007 domain-containing protein</fullName>
    </recommendedName>
</protein>
<reference evidence="3" key="1">
    <citation type="journal article" date="2019" name="Int. J. Syst. Evol. Microbiol.">
        <title>The Global Catalogue of Microorganisms (GCM) 10K type strain sequencing project: providing services to taxonomists for standard genome sequencing and annotation.</title>
        <authorList>
            <consortium name="The Broad Institute Genomics Platform"/>
            <consortium name="The Broad Institute Genome Sequencing Center for Infectious Disease"/>
            <person name="Wu L."/>
            <person name="Ma J."/>
        </authorList>
    </citation>
    <scope>NUCLEOTIDE SEQUENCE [LARGE SCALE GENOMIC DNA]</scope>
    <source>
        <strain evidence="3">JCM 18204</strain>
    </source>
</reference>
<sequence length="285" mass="30249">MRQVFTSPRLENVERVAELLKEHGVDARITNGRSYRGNRRGNFSYRDTANEGPQPAVWVVKSEDQPKARELLRAIGLLDSGRSPTSYLPTPEEDRLGNGGAADAAKRRAFRIRAALLVGIAFALGMGLLAWRKPAPVASTTAPAIAVASAPADTSTQSAAPDTSVVADATYVVATPSALAAMLIAAELRAQSAATLCVSVDGADPTDTLLAQMPAADRERIRPAASCAADAATVAVSEYRTDGSGVGTVRVEIADTGDDGRRRTQARILEVQRDDVLWKVKRVVM</sequence>
<keyword evidence="1" id="KW-0812">Transmembrane</keyword>
<keyword evidence="1" id="KW-0472">Membrane</keyword>
<gene>
    <name evidence="2" type="ORF">GCM10023307_01990</name>
</gene>
<evidence type="ECO:0000313" key="3">
    <source>
        <dbReference type="Proteomes" id="UP001499959"/>
    </source>
</evidence>
<organism evidence="2 3">
    <name type="scientific">Lysobacter hankyongensis</name>
    <dbReference type="NCBI Taxonomy" id="1176535"/>
    <lineage>
        <taxon>Bacteria</taxon>
        <taxon>Pseudomonadati</taxon>
        <taxon>Pseudomonadota</taxon>
        <taxon>Gammaproteobacteria</taxon>
        <taxon>Lysobacterales</taxon>
        <taxon>Lysobacteraceae</taxon>
        <taxon>Lysobacter</taxon>
    </lineage>
</organism>